<protein>
    <submittedName>
        <fullName evidence="1">Uncharacterized protein</fullName>
    </submittedName>
</protein>
<gene>
    <name evidence="1" type="ORF">CEXT_507831</name>
</gene>
<evidence type="ECO:0000313" key="1">
    <source>
        <dbReference type="EMBL" id="GIY92190.1"/>
    </source>
</evidence>
<dbReference type="EMBL" id="BPLR01017510">
    <property type="protein sequence ID" value="GIY92190.1"/>
    <property type="molecule type" value="Genomic_DNA"/>
</dbReference>
<dbReference type="AlphaFoldDB" id="A0AAV4XDU9"/>
<sequence length="74" mass="8374">MESPRVSHRSTATYKFVEIQISALIPIIKRGPRHPWTISFSEKQAIPISALYSNQAIRIPCRANADLCKAIRQP</sequence>
<name>A0AAV4XDU9_CAEEX</name>
<dbReference type="Proteomes" id="UP001054945">
    <property type="component" value="Unassembled WGS sequence"/>
</dbReference>
<comment type="caution">
    <text evidence="1">The sequence shown here is derived from an EMBL/GenBank/DDBJ whole genome shotgun (WGS) entry which is preliminary data.</text>
</comment>
<accession>A0AAV4XDU9</accession>
<evidence type="ECO:0000313" key="2">
    <source>
        <dbReference type="Proteomes" id="UP001054945"/>
    </source>
</evidence>
<proteinExistence type="predicted"/>
<keyword evidence="2" id="KW-1185">Reference proteome</keyword>
<organism evidence="1 2">
    <name type="scientific">Caerostris extrusa</name>
    <name type="common">Bark spider</name>
    <name type="synonym">Caerostris bankana</name>
    <dbReference type="NCBI Taxonomy" id="172846"/>
    <lineage>
        <taxon>Eukaryota</taxon>
        <taxon>Metazoa</taxon>
        <taxon>Ecdysozoa</taxon>
        <taxon>Arthropoda</taxon>
        <taxon>Chelicerata</taxon>
        <taxon>Arachnida</taxon>
        <taxon>Araneae</taxon>
        <taxon>Araneomorphae</taxon>
        <taxon>Entelegynae</taxon>
        <taxon>Araneoidea</taxon>
        <taxon>Araneidae</taxon>
        <taxon>Caerostris</taxon>
    </lineage>
</organism>
<reference evidence="1 2" key="1">
    <citation type="submission" date="2021-06" db="EMBL/GenBank/DDBJ databases">
        <title>Caerostris extrusa draft genome.</title>
        <authorList>
            <person name="Kono N."/>
            <person name="Arakawa K."/>
        </authorList>
    </citation>
    <scope>NUCLEOTIDE SEQUENCE [LARGE SCALE GENOMIC DNA]</scope>
</reference>